<dbReference type="PROSITE" id="PS01350">
    <property type="entry name" value="ISPF"/>
    <property type="match status" value="1"/>
</dbReference>
<feature type="binding site" evidence="8">
    <location>
        <position position="58"/>
    </location>
    <ligand>
        <name>a divalent metal cation</name>
        <dbReference type="ChEBI" id="CHEBI:60240"/>
    </ligand>
</feature>
<feature type="binding site" evidence="8">
    <location>
        <position position="158"/>
    </location>
    <ligand>
        <name>4-CDP-2-C-methyl-D-erythritol 2-phosphate</name>
        <dbReference type="ChEBI" id="CHEBI:57919"/>
    </ligand>
</feature>
<protein>
    <recommendedName>
        <fullName evidence="4 8">2-C-methyl-D-erythritol 2,4-cyclodiphosphate synthase</fullName>
        <shortName evidence="8">MECDP-synthase</shortName>
        <shortName evidence="8">MECPP-synthase</shortName>
        <shortName evidence="8">MECPS</shortName>
        <ecNumber evidence="4 8">4.6.1.12</ecNumber>
    </recommendedName>
</protein>
<feature type="binding site" evidence="8">
    <location>
        <begin position="116"/>
        <end position="122"/>
    </location>
    <ligand>
        <name>4-CDP-2-C-methyl-D-erythritol 2-phosphate</name>
        <dbReference type="ChEBI" id="CHEBI:57919"/>
    </ligand>
</feature>
<dbReference type="NCBIfam" id="TIGR00151">
    <property type="entry name" value="ispF"/>
    <property type="match status" value="1"/>
</dbReference>
<dbReference type="OrthoDB" id="9804336at2"/>
<dbReference type="SUPFAM" id="SSF69765">
    <property type="entry name" value="IpsF-like"/>
    <property type="match status" value="1"/>
</dbReference>
<feature type="site" description="Transition state stabilizer" evidence="8">
    <location>
        <position position="50"/>
    </location>
</feature>
<feature type="binding site" evidence="8">
    <location>
        <begin position="72"/>
        <end position="74"/>
    </location>
    <ligand>
        <name>4-CDP-2-C-methyl-D-erythritol 2-phosphate</name>
        <dbReference type="ChEBI" id="CHEBI:57919"/>
    </ligand>
</feature>
<dbReference type="EMBL" id="VDUY01000002">
    <property type="protein sequence ID" value="TXL67206.1"/>
    <property type="molecule type" value="Genomic_DNA"/>
</dbReference>
<evidence type="ECO:0000256" key="8">
    <source>
        <dbReference type="HAMAP-Rule" id="MF_00107"/>
    </source>
</evidence>
<organism evidence="11 12">
    <name type="scientific">Zeimonas arvi</name>
    <dbReference type="NCBI Taxonomy" id="2498847"/>
    <lineage>
        <taxon>Bacteria</taxon>
        <taxon>Pseudomonadati</taxon>
        <taxon>Pseudomonadota</taxon>
        <taxon>Betaproteobacteria</taxon>
        <taxon>Burkholderiales</taxon>
        <taxon>Burkholderiaceae</taxon>
        <taxon>Zeimonas</taxon>
    </lineage>
</organism>
<dbReference type="InterPro" id="IPR003526">
    <property type="entry name" value="MECDP_synthase"/>
</dbReference>
<dbReference type="Gene3D" id="3.30.1330.50">
    <property type="entry name" value="2-C-methyl-D-erythritol 2,4-cyclodiphosphate synthase"/>
    <property type="match status" value="1"/>
</dbReference>
<comment type="caution">
    <text evidence="11">The sequence shown here is derived from an EMBL/GenBank/DDBJ whole genome shotgun (WGS) entry which is preliminary data.</text>
</comment>
<comment type="similarity">
    <text evidence="3 8 9">Belongs to the IspF family.</text>
</comment>
<keyword evidence="12" id="KW-1185">Reference proteome</keyword>
<feature type="binding site" evidence="8">
    <location>
        <begin position="24"/>
        <end position="26"/>
    </location>
    <ligand>
        <name>4-CDP-2-C-methyl-D-erythritol 2-phosphate</name>
        <dbReference type="ChEBI" id="CHEBI:57919"/>
    </ligand>
</feature>
<keyword evidence="5 8" id="KW-0479">Metal-binding</keyword>
<dbReference type="PANTHER" id="PTHR43181:SF1">
    <property type="entry name" value="2-C-METHYL-D-ERYTHRITOL 2,4-CYCLODIPHOSPHATE SYNTHASE, CHLOROPLASTIC"/>
    <property type="match status" value="1"/>
</dbReference>
<evidence type="ECO:0000256" key="5">
    <source>
        <dbReference type="ARBA" id="ARBA00022723"/>
    </source>
</evidence>
<evidence type="ECO:0000256" key="4">
    <source>
        <dbReference type="ARBA" id="ARBA00012579"/>
    </source>
</evidence>
<dbReference type="Pfam" id="PF02542">
    <property type="entry name" value="YgbB"/>
    <property type="match status" value="1"/>
</dbReference>
<comment type="caution">
    <text evidence="8">Lacks conserved residue(s) required for the propagation of feature annotation.</text>
</comment>
<evidence type="ECO:0000256" key="6">
    <source>
        <dbReference type="ARBA" id="ARBA00023229"/>
    </source>
</evidence>
<reference evidence="11 12" key="1">
    <citation type="submission" date="2019-06" db="EMBL/GenBank/DDBJ databases">
        <title>Quisquiliibacterium sp. nov., isolated from a maize field.</title>
        <authorList>
            <person name="Lin S.-Y."/>
            <person name="Tsai C.-F."/>
            <person name="Young C.-C."/>
        </authorList>
    </citation>
    <scope>NUCLEOTIDE SEQUENCE [LARGE SCALE GENOMIC DNA]</scope>
    <source>
        <strain evidence="11 12">CC-CFT501</strain>
    </source>
</reference>
<gene>
    <name evidence="8" type="primary">ispF</name>
    <name evidence="11" type="ORF">FHP08_06240</name>
</gene>
<evidence type="ECO:0000256" key="3">
    <source>
        <dbReference type="ARBA" id="ARBA00008480"/>
    </source>
</evidence>
<accession>A0A5C8P1R7</accession>
<evidence type="ECO:0000259" key="10">
    <source>
        <dbReference type="Pfam" id="PF02542"/>
    </source>
</evidence>
<comment type="cofactor">
    <cofactor evidence="8">
        <name>a divalent metal cation</name>
        <dbReference type="ChEBI" id="CHEBI:60240"/>
    </cofactor>
    <text evidence="8">Binds 1 divalent metal cation per subunit.</text>
</comment>
<dbReference type="RefSeq" id="WP_147703455.1">
    <property type="nucleotide sequence ID" value="NZ_VDUY01000002.1"/>
</dbReference>
<dbReference type="CDD" id="cd00554">
    <property type="entry name" value="MECDP_synthase"/>
    <property type="match status" value="1"/>
</dbReference>
<dbReference type="InterPro" id="IPR036571">
    <property type="entry name" value="MECDP_synthase_sf"/>
</dbReference>
<dbReference type="InterPro" id="IPR020555">
    <property type="entry name" value="MECDP_synthase_CS"/>
</dbReference>
<dbReference type="EC" id="4.6.1.12" evidence="4 8"/>
<feature type="binding site" evidence="8">
    <location>
        <begin position="77"/>
        <end position="81"/>
    </location>
    <ligand>
        <name>4-CDP-2-C-methyl-D-erythritol 2-phosphate</name>
        <dbReference type="ChEBI" id="CHEBI:57919"/>
    </ligand>
</feature>
<dbReference type="AlphaFoldDB" id="A0A5C8P1R7"/>
<keyword evidence="6 8" id="KW-0414">Isoprene biosynthesis</keyword>
<dbReference type="Proteomes" id="UP000321548">
    <property type="component" value="Unassembled WGS sequence"/>
</dbReference>
<feature type="binding site" evidence="8">
    <location>
        <position position="26"/>
    </location>
    <ligand>
        <name>a divalent metal cation</name>
        <dbReference type="ChEBI" id="CHEBI:60240"/>
    </ligand>
</feature>
<keyword evidence="7 8" id="KW-0456">Lyase</keyword>
<dbReference type="GO" id="GO:0008685">
    <property type="term" value="F:2-C-methyl-D-erythritol 2,4-cyclodiphosphate synthase activity"/>
    <property type="evidence" value="ECO:0007669"/>
    <property type="project" value="UniProtKB-UniRule"/>
</dbReference>
<dbReference type="FunFam" id="3.30.1330.50:FF:000001">
    <property type="entry name" value="2-C-methyl-D-erythritol 2,4-cyclodiphosphate synthase"/>
    <property type="match status" value="1"/>
</dbReference>
<proteinExistence type="inferred from homology"/>
<evidence type="ECO:0000256" key="7">
    <source>
        <dbReference type="ARBA" id="ARBA00023239"/>
    </source>
</evidence>
<feature type="binding site" evidence="8">
    <location>
        <begin position="50"/>
        <end position="51"/>
    </location>
    <ligand>
        <name>4-CDP-2-C-methyl-D-erythritol 2-phosphate</name>
        <dbReference type="ChEBI" id="CHEBI:57919"/>
    </ligand>
</feature>
<dbReference type="GO" id="GO:0046872">
    <property type="term" value="F:metal ion binding"/>
    <property type="evidence" value="ECO:0007669"/>
    <property type="project" value="UniProtKB-KW"/>
</dbReference>
<evidence type="ECO:0000313" key="11">
    <source>
        <dbReference type="EMBL" id="TXL67206.1"/>
    </source>
</evidence>
<dbReference type="GO" id="GO:0019288">
    <property type="term" value="P:isopentenyl diphosphate biosynthetic process, methylerythritol 4-phosphate pathway"/>
    <property type="evidence" value="ECO:0007669"/>
    <property type="project" value="UniProtKB-UniRule"/>
</dbReference>
<comment type="function">
    <text evidence="8">Involved in the biosynthesis of isopentenyl diphosphate (IPP) and dimethylallyl diphosphate (DMAPP), two major building blocks of isoprenoid compounds. Catalyzes the conversion of 4-diphosphocytidyl-2-C-methyl-D-erythritol 2-phosphate (CDP-ME2P) to 2-C-methyl-D-erythritol 2,4-cyclodiphosphate (ME-CPP) with a corresponding release of cytidine 5-monophosphate (CMP).</text>
</comment>
<comment type="subunit">
    <text evidence="8">Homotrimer.</text>
</comment>
<feature type="site" description="Transition state stabilizer" evidence="8">
    <location>
        <position position="149"/>
    </location>
</feature>
<sequence length="176" mass="17884">MSDRPTRNAGHRAGLPFRIGQGWDVHALVPGRPLVVGGVTIPHGDGLLGHSDADVLLHAVTDALLGAAGLGDIGRHFPDTDPAFAGADSATLLAEAARRVRAAGYRIGNVDATIVAQAPKMAPHIPAMVARIADTLAIDAACVNVKAKTSERLGYLGRGEAIAAEAVALIAVAAGD</sequence>
<evidence type="ECO:0000313" key="12">
    <source>
        <dbReference type="Proteomes" id="UP000321548"/>
    </source>
</evidence>
<comment type="pathway">
    <text evidence="2 8">Isoprenoid biosynthesis; isopentenyl diphosphate biosynthesis via DXP pathway; isopentenyl diphosphate from 1-deoxy-D-xylulose 5-phosphate: step 4/6.</text>
</comment>
<dbReference type="HAMAP" id="MF_00107">
    <property type="entry name" value="IspF"/>
    <property type="match status" value="1"/>
</dbReference>
<evidence type="ECO:0000256" key="1">
    <source>
        <dbReference type="ARBA" id="ARBA00000200"/>
    </source>
</evidence>
<feature type="binding site" evidence="8">
    <location>
        <position position="24"/>
    </location>
    <ligand>
        <name>a divalent metal cation</name>
        <dbReference type="ChEBI" id="CHEBI:60240"/>
    </ligand>
</feature>
<dbReference type="PANTHER" id="PTHR43181">
    <property type="entry name" value="2-C-METHYL-D-ERYTHRITOL 2,4-CYCLODIPHOSPHATE SYNTHASE, CHLOROPLASTIC"/>
    <property type="match status" value="1"/>
</dbReference>
<evidence type="ECO:0000256" key="9">
    <source>
        <dbReference type="RuleBase" id="RU004395"/>
    </source>
</evidence>
<comment type="catalytic activity">
    <reaction evidence="1 8 9">
        <text>4-CDP-2-C-methyl-D-erythritol 2-phosphate = 2-C-methyl-D-erythritol 2,4-cyclic diphosphate + CMP</text>
        <dbReference type="Rhea" id="RHEA:23864"/>
        <dbReference type="ChEBI" id="CHEBI:57919"/>
        <dbReference type="ChEBI" id="CHEBI:58483"/>
        <dbReference type="ChEBI" id="CHEBI:60377"/>
        <dbReference type="EC" id="4.6.1.12"/>
    </reaction>
</comment>
<name>A0A5C8P1R7_9BURK</name>
<dbReference type="GO" id="GO:0016114">
    <property type="term" value="P:terpenoid biosynthetic process"/>
    <property type="evidence" value="ECO:0007669"/>
    <property type="project" value="InterPro"/>
</dbReference>
<feature type="domain" description="2-C-methyl-D-erythritol 2,4-cyclodiphosphate synthase" evidence="10">
    <location>
        <begin position="17"/>
        <end position="170"/>
    </location>
</feature>
<evidence type="ECO:0000256" key="2">
    <source>
        <dbReference type="ARBA" id="ARBA00004709"/>
    </source>
</evidence>
<dbReference type="UniPathway" id="UPA00056">
    <property type="reaction ID" value="UER00095"/>
</dbReference>